<evidence type="ECO:0000256" key="5">
    <source>
        <dbReference type="ARBA" id="ARBA00023136"/>
    </source>
</evidence>
<dbReference type="RefSeq" id="WP_258822619.1">
    <property type="nucleotide sequence ID" value="NZ_JANUHB010000002.1"/>
</dbReference>
<keyword evidence="10" id="KW-1185">Reference proteome</keyword>
<feature type="transmembrane region" description="Helical" evidence="7">
    <location>
        <begin position="141"/>
        <end position="169"/>
    </location>
</feature>
<feature type="transmembrane region" description="Helical" evidence="7">
    <location>
        <begin position="94"/>
        <end position="112"/>
    </location>
</feature>
<evidence type="ECO:0000259" key="8">
    <source>
        <dbReference type="PROSITE" id="PS50253"/>
    </source>
</evidence>
<dbReference type="InterPro" id="IPR000298">
    <property type="entry name" value="Cyt_c_oxidase-like_su3"/>
</dbReference>
<keyword evidence="5 7" id="KW-0472">Membrane</keyword>
<evidence type="ECO:0000256" key="3">
    <source>
        <dbReference type="ARBA" id="ARBA00022692"/>
    </source>
</evidence>
<dbReference type="Proteomes" id="UP001206126">
    <property type="component" value="Unassembled WGS sequence"/>
</dbReference>
<dbReference type="PANTHER" id="PTHR11403">
    <property type="entry name" value="CYTOCHROME C OXIDASE SUBUNIT III"/>
    <property type="match status" value="1"/>
</dbReference>
<evidence type="ECO:0000313" key="9">
    <source>
        <dbReference type="EMBL" id="MCS0808866.1"/>
    </source>
</evidence>
<dbReference type="InterPro" id="IPR035973">
    <property type="entry name" value="Cyt_c_oxidase_su3-like_sf"/>
</dbReference>
<dbReference type="PANTHER" id="PTHR11403:SF6">
    <property type="entry name" value="NITRIC OXIDE REDUCTASE SUBUNIT E"/>
    <property type="match status" value="1"/>
</dbReference>
<dbReference type="InterPro" id="IPR013833">
    <property type="entry name" value="Cyt_c_oxidase_su3_a-hlx"/>
</dbReference>
<dbReference type="Pfam" id="PF00510">
    <property type="entry name" value="COX3"/>
    <property type="match status" value="1"/>
</dbReference>
<dbReference type="PROSITE" id="PS50253">
    <property type="entry name" value="COX3"/>
    <property type="match status" value="1"/>
</dbReference>
<comment type="similarity">
    <text evidence="2 6">Belongs to the cytochrome c oxidase subunit 3 family.</text>
</comment>
<feature type="domain" description="Heme-copper oxidase subunit III family profile" evidence="8">
    <location>
        <begin position="1"/>
        <end position="210"/>
    </location>
</feature>
<feature type="transmembrane region" description="Helical" evidence="7">
    <location>
        <begin position="189"/>
        <end position="209"/>
    </location>
</feature>
<evidence type="ECO:0000256" key="7">
    <source>
        <dbReference type="SAM" id="Phobius"/>
    </source>
</evidence>
<evidence type="ECO:0000256" key="4">
    <source>
        <dbReference type="ARBA" id="ARBA00022989"/>
    </source>
</evidence>
<keyword evidence="3 6" id="KW-0812">Transmembrane</keyword>
<gene>
    <name evidence="9" type="ORF">NX774_13130</name>
</gene>
<evidence type="ECO:0000313" key="10">
    <source>
        <dbReference type="Proteomes" id="UP001206126"/>
    </source>
</evidence>
<dbReference type="InterPro" id="IPR024791">
    <property type="entry name" value="Cyt_c/ubiquinol_Oxase_su3"/>
</dbReference>
<evidence type="ECO:0000256" key="2">
    <source>
        <dbReference type="ARBA" id="ARBA00010581"/>
    </source>
</evidence>
<comment type="caution">
    <text evidence="9">The sequence shown here is derived from an EMBL/GenBank/DDBJ whole genome shotgun (WGS) entry which is preliminary data.</text>
</comment>
<reference evidence="9 10" key="1">
    <citation type="submission" date="2022-08" db="EMBL/GenBank/DDBJ databases">
        <title>Reclassification of Massilia species as members of the genera Telluria, Duganella, Pseudoduganella, Mokoshia gen. nov. and Zemynaea gen. nov. using orthogonal and non-orthogonal genome-based approaches.</title>
        <authorList>
            <person name="Bowman J.P."/>
        </authorList>
    </citation>
    <scope>NUCLEOTIDE SEQUENCE [LARGE SCALE GENOMIC DNA]</scope>
    <source>
        <strain evidence="9 10">JCM 31605</strain>
    </source>
</reference>
<sequence>MIPQATASQPGAPAAAGAHVARLGMWIFLATELMLFGPLFLAYLYGRTHFPDAFAAASRHTSFWLGTANTAVLLSSSLAMALAVHAHEERRERAAPRLLLLAAACGVLFLFIKGSEYAHDWREHLFPGPGFSLRGETGAEIFFWLYFAMTALHALHLAIGIAATLLFALGLRLQWPLVQPAQRLDALALYWHFVDSVWIFLYPLLYLVGRSGAPG</sequence>
<dbReference type="EMBL" id="JANUHB010000002">
    <property type="protein sequence ID" value="MCS0808866.1"/>
    <property type="molecule type" value="Genomic_DNA"/>
</dbReference>
<comment type="subcellular location">
    <subcellularLocation>
        <location evidence="6">Cell membrane</location>
        <topology evidence="6">Multi-pass membrane protein</topology>
    </subcellularLocation>
    <subcellularLocation>
        <location evidence="1">Membrane</location>
        <topology evidence="1">Multi-pass membrane protein</topology>
    </subcellularLocation>
</comment>
<dbReference type="SUPFAM" id="SSF81452">
    <property type="entry name" value="Cytochrome c oxidase subunit III-like"/>
    <property type="match status" value="1"/>
</dbReference>
<feature type="transmembrane region" description="Helical" evidence="7">
    <location>
        <begin position="23"/>
        <end position="43"/>
    </location>
</feature>
<organism evidence="9 10">
    <name type="scientific">Massilia agilis</name>
    <dbReference type="NCBI Taxonomy" id="1811226"/>
    <lineage>
        <taxon>Bacteria</taxon>
        <taxon>Pseudomonadati</taxon>
        <taxon>Pseudomonadota</taxon>
        <taxon>Betaproteobacteria</taxon>
        <taxon>Burkholderiales</taxon>
        <taxon>Oxalobacteraceae</taxon>
        <taxon>Telluria group</taxon>
        <taxon>Massilia</taxon>
    </lineage>
</organism>
<evidence type="ECO:0000256" key="6">
    <source>
        <dbReference type="RuleBase" id="RU003376"/>
    </source>
</evidence>
<evidence type="ECO:0000256" key="1">
    <source>
        <dbReference type="ARBA" id="ARBA00004141"/>
    </source>
</evidence>
<keyword evidence="4 7" id="KW-1133">Transmembrane helix</keyword>
<name>A0ABT2DEM1_9BURK</name>
<protein>
    <submittedName>
        <fullName evidence="9">Cytochrome c oxidase subunit 3</fullName>
    </submittedName>
</protein>
<feature type="transmembrane region" description="Helical" evidence="7">
    <location>
        <begin position="63"/>
        <end position="82"/>
    </location>
</feature>
<proteinExistence type="inferred from homology"/>
<dbReference type="Gene3D" id="1.20.120.80">
    <property type="entry name" value="Cytochrome c oxidase, subunit III, four-helix bundle"/>
    <property type="match status" value="1"/>
</dbReference>
<accession>A0ABT2DEM1</accession>